<reference evidence="7" key="1">
    <citation type="journal article" date="2023" name="Mol. Phylogenet. Evol.">
        <title>Genome-scale phylogeny and comparative genomics of the fungal order Sordariales.</title>
        <authorList>
            <person name="Hensen N."/>
            <person name="Bonometti L."/>
            <person name="Westerberg I."/>
            <person name="Brannstrom I.O."/>
            <person name="Guillou S."/>
            <person name="Cros-Aarteil S."/>
            <person name="Calhoun S."/>
            <person name="Haridas S."/>
            <person name="Kuo A."/>
            <person name="Mondo S."/>
            <person name="Pangilinan J."/>
            <person name="Riley R."/>
            <person name="LaButti K."/>
            <person name="Andreopoulos B."/>
            <person name="Lipzen A."/>
            <person name="Chen C."/>
            <person name="Yan M."/>
            <person name="Daum C."/>
            <person name="Ng V."/>
            <person name="Clum A."/>
            <person name="Steindorff A."/>
            <person name="Ohm R.A."/>
            <person name="Martin F."/>
            <person name="Silar P."/>
            <person name="Natvig D.O."/>
            <person name="Lalanne C."/>
            <person name="Gautier V."/>
            <person name="Ament-Velasquez S.L."/>
            <person name="Kruys A."/>
            <person name="Hutchinson M.I."/>
            <person name="Powell A.J."/>
            <person name="Barry K."/>
            <person name="Miller A.N."/>
            <person name="Grigoriev I.V."/>
            <person name="Debuchy R."/>
            <person name="Gladieux P."/>
            <person name="Hiltunen Thoren M."/>
            <person name="Johannesson H."/>
        </authorList>
    </citation>
    <scope>NUCLEOTIDE SEQUENCE</scope>
    <source>
        <strain evidence="7">SMH4131-1</strain>
    </source>
</reference>
<dbReference type="GO" id="GO:0071949">
    <property type="term" value="F:FAD binding"/>
    <property type="evidence" value="ECO:0007669"/>
    <property type="project" value="InterPro"/>
</dbReference>
<organism evidence="7 8">
    <name type="scientific">Cercophora scortea</name>
    <dbReference type="NCBI Taxonomy" id="314031"/>
    <lineage>
        <taxon>Eukaryota</taxon>
        <taxon>Fungi</taxon>
        <taxon>Dikarya</taxon>
        <taxon>Ascomycota</taxon>
        <taxon>Pezizomycotina</taxon>
        <taxon>Sordariomycetes</taxon>
        <taxon>Sordariomycetidae</taxon>
        <taxon>Sordariales</taxon>
        <taxon>Lasiosphaeriaceae</taxon>
        <taxon>Cercophora</taxon>
    </lineage>
</organism>
<keyword evidence="8" id="KW-1185">Reference proteome</keyword>
<feature type="domain" description="FAD-binding" evidence="6">
    <location>
        <begin position="6"/>
        <end position="350"/>
    </location>
</feature>
<dbReference type="AlphaFoldDB" id="A0AAE0I3G5"/>
<evidence type="ECO:0000256" key="2">
    <source>
        <dbReference type="ARBA" id="ARBA00007992"/>
    </source>
</evidence>
<evidence type="ECO:0000256" key="5">
    <source>
        <dbReference type="ARBA" id="ARBA00023002"/>
    </source>
</evidence>
<keyword evidence="4" id="KW-0274">FAD</keyword>
<evidence type="ECO:0000259" key="6">
    <source>
        <dbReference type="Pfam" id="PF01494"/>
    </source>
</evidence>
<dbReference type="SUPFAM" id="SSF51905">
    <property type="entry name" value="FAD/NAD(P)-binding domain"/>
    <property type="match status" value="1"/>
</dbReference>
<sequence>MSDNEFKVIVVGGGPVGLIAAHALSRAGIDYVVLENYDSVATDVGASIALWPQALRVMGRLGLLPRLESIGTRMDRGVYMTQPGHIFKESHAMRNDIGRNHGTSTHAYHRADLLKALYDSLPEPNPAARILMNKQVTQITTTDDRVEAHCADGTIYTGSIIIGADGVHSMVRKTMRTLALQSSPTTNPNKINNEHPFLAEYRCMWCSFPRQPDDPDMLAGDFIEAHGTDMALQCLSGDDRSWLFIYERLAKPTRDRATYSQADVEALAARAGEHAVSERRKVKDVFPTRHAAGMANLEEGVLPHWSWKRLVLVGDACHKQTPNTGLGFNNGMQDVVALVNELHSAVKEQTGGGGSSSGGLDLDVLGGVFARYQDLRRKPLKKDLKFAAKVARMSTWRTWAAWLQDRYIFPSIPGWDPFMIDHVLAKAISGSLVFDFVEAEEPFQGRVPWKHAIPSPGGKKVEV</sequence>
<evidence type="ECO:0000313" key="8">
    <source>
        <dbReference type="Proteomes" id="UP001286456"/>
    </source>
</evidence>
<dbReference type="Proteomes" id="UP001286456">
    <property type="component" value="Unassembled WGS sequence"/>
</dbReference>
<dbReference type="Gene3D" id="3.50.50.60">
    <property type="entry name" value="FAD/NAD(P)-binding domain"/>
    <property type="match status" value="1"/>
</dbReference>
<accession>A0AAE0I3G5</accession>
<evidence type="ECO:0000256" key="4">
    <source>
        <dbReference type="ARBA" id="ARBA00022827"/>
    </source>
</evidence>
<evidence type="ECO:0000256" key="1">
    <source>
        <dbReference type="ARBA" id="ARBA00001974"/>
    </source>
</evidence>
<dbReference type="Pfam" id="PF01494">
    <property type="entry name" value="FAD_binding_3"/>
    <property type="match status" value="1"/>
</dbReference>
<dbReference type="PANTHER" id="PTHR47356">
    <property type="entry name" value="FAD-DEPENDENT MONOOXYGENASE ASQG-RELATED"/>
    <property type="match status" value="1"/>
</dbReference>
<dbReference type="InterPro" id="IPR050562">
    <property type="entry name" value="FAD_mOase_fung"/>
</dbReference>
<comment type="similarity">
    <text evidence="2">Belongs to the paxM FAD-dependent monooxygenase family.</text>
</comment>
<dbReference type="InterPro" id="IPR036188">
    <property type="entry name" value="FAD/NAD-bd_sf"/>
</dbReference>
<evidence type="ECO:0000256" key="3">
    <source>
        <dbReference type="ARBA" id="ARBA00022630"/>
    </source>
</evidence>
<comment type="cofactor">
    <cofactor evidence="1">
        <name>FAD</name>
        <dbReference type="ChEBI" id="CHEBI:57692"/>
    </cofactor>
</comment>
<keyword evidence="5" id="KW-0560">Oxidoreductase</keyword>
<evidence type="ECO:0000313" key="7">
    <source>
        <dbReference type="EMBL" id="KAK3317564.1"/>
    </source>
</evidence>
<dbReference type="PRINTS" id="PR00420">
    <property type="entry name" value="RNGMNOXGNASE"/>
</dbReference>
<dbReference type="GO" id="GO:0004497">
    <property type="term" value="F:monooxygenase activity"/>
    <property type="evidence" value="ECO:0007669"/>
    <property type="project" value="InterPro"/>
</dbReference>
<gene>
    <name evidence="7" type="ORF">B0T19DRAFT_293717</name>
</gene>
<name>A0AAE0I3G5_9PEZI</name>
<protein>
    <recommendedName>
        <fullName evidence="6">FAD-binding domain-containing protein</fullName>
    </recommendedName>
</protein>
<comment type="caution">
    <text evidence="7">The sequence shown here is derived from an EMBL/GenBank/DDBJ whole genome shotgun (WGS) entry which is preliminary data.</text>
</comment>
<dbReference type="PANTHER" id="PTHR47356:SF2">
    <property type="entry name" value="FAD-BINDING DOMAIN-CONTAINING PROTEIN-RELATED"/>
    <property type="match status" value="1"/>
</dbReference>
<proteinExistence type="inferred from homology"/>
<dbReference type="InterPro" id="IPR002938">
    <property type="entry name" value="FAD-bd"/>
</dbReference>
<reference evidence="7" key="2">
    <citation type="submission" date="2023-06" db="EMBL/GenBank/DDBJ databases">
        <authorList>
            <consortium name="Lawrence Berkeley National Laboratory"/>
            <person name="Haridas S."/>
            <person name="Hensen N."/>
            <person name="Bonometti L."/>
            <person name="Westerberg I."/>
            <person name="Brannstrom I.O."/>
            <person name="Guillou S."/>
            <person name="Cros-Aarteil S."/>
            <person name="Calhoun S."/>
            <person name="Kuo A."/>
            <person name="Mondo S."/>
            <person name="Pangilinan J."/>
            <person name="Riley R."/>
            <person name="Labutti K."/>
            <person name="Andreopoulos B."/>
            <person name="Lipzen A."/>
            <person name="Chen C."/>
            <person name="Yanf M."/>
            <person name="Daum C."/>
            <person name="Ng V."/>
            <person name="Clum A."/>
            <person name="Steindorff A."/>
            <person name="Ohm R."/>
            <person name="Martin F."/>
            <person name="Silar P."/>
            <person name="Natvig D."/>
            <person name="Lalanne C."/>
            <person name="Gautier V."/>
            <person name="Ament-Velasquez S.L."/>
            <person name="Kruys A."/>
            <person name="Hutchinson M.I."/>
            <person name="Powell A.J."/>
            <person name="Barry K."/>
            <person name="Miller A.N."/>
            <person name="Grigoriev I.V."/>
            <person name="Debuchy R."/>
            <person name="Gladieux P."/>
            <person name="Thoren M.H."/>
            <person name="Johannesson H."/>
        </authorList>
    </citation>
    <scope>NUCLEOTIDE SEQUENCE</scope>
    <source>
        <strain evidence="7">SMH4131-1</strain>
    </source>
</reference>
<keyword evidence="3" id="KW-0285">Flavoprotein</keyword>
<dbReference type="EMBL" id="JAUEPO010000007">
    <property type="protein sequence ID" value="KAK3317564.1"/>
    <property type="molecule type" value="Genomic_DNA"/>
</dbReference>